<evidence type="ECO:0000256" key="2">
    <source>
        <dbReference type="ARBA" id="ARBA00022771"/>
    </source>
</evidence>
<evidence type="ECO:0000313" key="7">
    <source>
        <dbReference type="Proteomes" id="UP000230002"/>
    </source>
</evidence>
<protein>
    <recommendedName>
        <fullName evidence="5">MYND-type domain-containing protein</fullName>
    </recommendedName>
</protein>
<feature type="domain" description="MYND-type" evidence="5">
    <location>
        <begin position="13"/>
        <end position="55"/>
    </location>
</feature>
<dbReference type="AlphaFoldDB" id="A0A2G8SA23"/>
<keyword evidence="3" id="KW-0862">Zinc</keyword>
<dbReference type="EMBL" id="AYKW01000014">
    <property type="protein sequence ID" value="PIL30610.1"/>
    <property type="molecule type" value="Genomic_DNA"/>
</dbReference>
<reference evidence="6 7" key="1">
    <citation type="journal article" date="2015" name="Sci. Rep.">
        <title>Chromosome-level genome map provides insights into diverse defense mechanisms in the medicinal fungus Ganoderma sinense.</title>
        <authorList>
            <person name="Zhu Y."/>
            <person name="Xu J."/>
            <person name="Sun C."/>
            <person name="Zhou S."/>
            <person name="Xu H."/>
            <person name="Nelson D.R."/>
            <person name="Qian J."/>
            <person name="Song J."/>
            <person name="Luo H."/>
            <person name="Xiang L."/>
            <person name="Li Y."/>
            <person name="Xu Z."/>
            <person name="Ji A."/>
            <person name="Wang L."/>
            <person name="Lu S."/>
            <person name="Hayward A."/>
            <person name="Sun W."/>
            <person name="Li X."/>
            <person name="Schwartz D.C."/>
            <person name="Wang Y."/>
            <person name="Chen S."/>
        </authorList>
    </citation>
    <scope>NUCLEOTIDE SEQUENCE [LARGE SCALE GENOMIC DNA]</scope>
    <source>
        <strain evidence="6 7">ZZ0214-1</strain>
    </source>
</reference>
<keyword evidence="7" id="KW-1185">Reference proteome</keyword>
<accession>A0A2G8SA23</accession>
<evidence type="ECO:0000256" key="4">
    <source>
        <dbReference type="PROSITE-ProRule" id="PRU00134"/>
    </source>
</evidence>
<dbReference type="InterPro" id="IPR002893">
    <property type="entry name" value="Znf_MYND"/>
</dbReference>
<gene>
    <name evidence="6" type="ORF">GSI_07311</name>
</gene>
<sequence>MSQASQPTALRFCNYCIRSPEDGIKLMRCTGCVDGPTYCSKACQKAHWSLHKVLCRSESSNKRLLENAPCAAPGMLHGFRSVEELTQTFNDYTGSHRWALQTAVIICTFLRTNSSTNLQGYGVRPDNVVPRFWFARATGEASTSRNPARTFAFTRMSWYEACRPKQLEGFAALHASSVALFRREDPDAPDATILALFTLEGGVHSALECFSYFQRYQIKSAIPRTMQESLTAPLKDLARMCVASLNTPFPIHTMPEGEKPGLPVPGRYVRENKSWVWKPLFKNWEDYFAGDTDCGPLVALEVLTSGLPPHYLISLFYRI</sequence>
<evidence type="ECO:0000256" key="1">
    <source>
        <dbReference type="ARBA" id="ARBA00022723"/>
    </source>
</evidence>
<dbReference type="Pfam" id="PF01753">
    <property type="entry name" value="zf-MYND"/>
    <property type="match status" value="1"/>
</dbReference>
<dbReference type="OrthoDB" id="5976465at2759"/>
<keyword evidence="2 4" id="KW-0863">Zinc-finger</keyword>
<dbReference type="SUPFAM" id="SSF144232">
    <property type="entry name" value="HIT/MYND zinc finger-like"/>
    <property type="match status" value="1"/>
</dbReference>
<evidence type="ECO:0000313" key="6">
    <source>
        <dbReference type="EMBL" id="PIL30610.1"/>
    </source>
</evidence>
<evidence type="ECO:0000259" key="5">
    <source>
        <dbReference type="PROSITE" id="PS50865"/>
    </source>
</evidence>
<name>A0A2G8SA23_9APHY</name>
<dbReference type="Proteomes" id="UP000230002">
    <property type="component" value="Unassembled WGS sequence"/>
</dbReference>
<dbReference type="STRING" id="1077348.A0A2G8SA23"/>
<dbReference type="GO" id="GO:0008270">
    <property type="term" value="F:zinc ion binding"/>
    <property type="evidence" value="ECO:0007669"/>
    <property type="project" value="UniProtKB-KW"/>
</dbReference>
<keyword evidence="1" id="KW-0479">Metal-binding</keyword>
<proteinExistence type="predicted"/>
<dbReference type="Gene3D" id="6.10.140.2220">
    <property type="match status" value="1"/>
</dbReference>
<evidence type="ECO:0000256" key="3">
    <source>
        <dbReference type="ARBA" id="ARBA00022833"/>
    </source>
</evidence>
<organism evidence="6 7">
    <name type="scientific">Ganoderma sinense ZZ0214-1</name>
    <dbReference type="NCBI Taxonomy" id="1077348"/>
    <lineage>
        <taxon>Eukaryota</taxon>
        <taxon>Fungi</taxon>
        <taxon>Dikarya</taxon>
        <taxon>Basidiomycota</taxon>
        <taxon>Agaricomycotina</taxon>
        <taxon>Agaricomycetes</taxon>
        <taxon>Polyporales</taxon>
        <taxon>Polyporaceae</taxon>
        <taxon>Ganoderma</taxon>
    </lineage>
</organism>
<dbReference type="PROSITE" id="PS50865">
    <property type="entry name" value="ZF_MYND_2"/>
    <property type="match status" value="1"/>
</dbReference>
<comment type="caution">
    <text evidence="6">The sequence shown here is derived from an EMBL/GenBank/DDBJ whole genome shotgun (WGS) entry which is preliminary data.</text>
</comment>